<protein>
    <recommendedName>
        <fullName evidence="2">Mannitol dehydrogenase N-terminal domain-containing protein</fullName>
    </recommendedName>
</protein>
<dbReference type="Gene3D" id="3.40.50.720">
    <property type="entry name" value="NAD(P)-binding Rossmann-like Domain"/>
    <property type="match status" value="1"/>
</dbReference>
<gene>
    <name evidence="3" type="ORF">Egran_07111</name>
</gene>
<evidence type="ECO:0000313" key="3">
    <source>
        <dbReference type="EMBL" id="OXV05121.1"/>
    </source>
</evidence>
<accession>A0A232LLU0</accession>
<dbReference type="InterPro" id="IPR013131">
    <property type="entry name" value="Mannitol_DH_N"/>
</dbReference>
<comment type="caution">
    <text evidence="3">The sequence shown here is derived from an EMBL/GenBank/DDBJ whole genome shotgun (WGS) entry which is preliminary data.</text>
</comment>
<evidence type="ECO:0000256" key="1">
    <source>
        <dbReference type="ARBA" id="ARBA00023002"/>
    </source>
</evidence>
<evidence type="ECO:0000313" key="4">
    <source>
        <dbReference type="Proteomes" id="UP000243515"/>
    </source>
</evidence>
<feature type="non-terminal residue" evidence="3">
    <location>
        <position position="182"/>
    </location>
</feature>
<dbReference type="InterPro" id="IPR036291">
    <property type="entry name" value="NAD(P)-bd_dom_sf"/>
</dbReference>
<reference evidence="3 4" key="1">
    <citation type="journal article" date="2015" name="Environ. Microbiol.">
        <title>Metagenome sequence of Elaphomyces granulatus from sporocarp tissue reveals Ascomycota ectomycorrhizal fingerprints of genome expansion and a Proteobacteria-rich microbiome.</title>
        <authorList>
            <person name="Quandt C.A."/>
            <person name="Kohler A."/>
            <person name="Hesse C.N."/>
            <person name="Sharpton T.J."/>
            <person name="Martin F."/>
            <person name="Spatafora J.W."/>
        </authorList>
    </citation>
    <scope>NUCLEOTIDE SEQUENCE [LARGE SCALE GENOMIC DNA]</scope>
    <source>
        <strain evidence="3 4">OSC145934</strain>
    </source>
</reference>
<dbReference type="AlphaFoldDB" id="A0A232LLU0"/>
<organism evidence="3 4">
    <name type="scientific">Elaphomyces granulatus</name>
    <dbReference type="NCBI Taxonomy" id="519963"/>
    <lineage>
        <taxon>Eukaryota</taxon>
        <taxon>Fungi</taxon>
        <taxon>Dikarya</taxon>
        <taxon>Ascomycota</taxon>
        <taxon>Pezizomycotina</taxon>
        <taxon>Eurotiomycetes</taxon>
        <taxon>Eurotiomycetidae</taxon>
        <taxon>Eurotiales</taxon>
        <taxon>Elaphomycetaceae</taxon>
        <taxon>Elaphomyces</taxon>
    </lineage>
</organism>
<keyword evidence="4" id="KW-1185">Reference proteome</keyword>
<dbReference type="InterPro" id="IPR050988">
    <property type="entry name" value="Mannitol_DH/Oxidoreductase"/>
</dbReference>
<sequence>MRLSNAALPEIAGSAALPAYDRAAVTPGIVHLGIGAFYRSHAAVYVDDCLARGEQGWGIVGASLRSAETRDALAPQDGLYTLALRDSGRQSLRIVGALQEILVAPESPQVLLDRLTDPAIRIVTLTITEKGYTVDLGTGALRRDHPDILHDLANPRAPRSALGFLAEAIEQRRTRGHRPFTL</sequence>
<dbReference type="PANTHER" id="PTHR43362">
    <property type="entry name" value="MANNITOL DEHYDROGENASE DSF1-RELATED"/>
    <property type="match status" value="1"/>
</dbReference>
<feature type="domain" description="Mannitol dehydrogenase N-terminal" evidence="2">
    <location>
        <begin position="28"/>
        <end position="181"/>
    </location>
</feature>
<evidence type="ECO:0000259" key="2">
    <source>
        <dbReference type="Pfam" id="PF01232"/>
    </source>
</evidence>
<dbReference type="EMBL" id="NPHW01007673">
    <property type="protein sequence ID" value="OXV05121.1"/>
    <property type="molecule type" value="Genomic_DNA"/>
</dbReference>
<dbReference type="Proteomes" id="UP000243515">
    <property type="component" value="Unassembled WGS sequence"/>
</dbReference>
<dbReference type="GO" id="GO:0016616">
    <property type="term" value="F:oxidoreductase activity, acting on the CH-OH group of donors, NAD or NADP as acceptor"/>
    <property type="evidence" value="ECO:0007669"/>
    <property type="project" value="TreeGrafter"/>
</dbReference>
<dbReference type="SUPFAM" id="SSF51735">
    <property type="entry name" value="NAD(P)-binding Rossmann-fold domains"/>
    <property type="match status" value="1"/>
</dbReference>
<proteinExistence type="predicted"/>
<dbReference type="Pfam" id="PF01232">
    <property type="entry name" value="Mannitol_dh"/>
    <property type="match status" value="1"/>
</dbReference>
<dbReference type="PANTHER" id="PTHR43362:SF1">
    <property type="entry name" value="MANNITOL DEHYDROGENASE 2-RELATED"/>
    <property type="match status" value="1"/>
</dbReference>
<name>A0A232LLU0_9EURO</name>
<dbReference type="OrthoDB" id="418169at2759"/>
<keyword evidence="1" id="KW-0560">Oxidoreductase</keyword>